<proteinExistence type="predicted"/>
<sequence length="45" mass="5292">MPKHATLEQRISWHLAHQENCGCRPMPQKLQMELNKRNAKAEAHE</sequence>
<reference evidence="1 2" key="1">
    <citation type="submission" date="2022-07" db="EMBL/GenBank/DDBJ databases">
        <title>Mucilaginibacter sp. JC4.</title>
        <authorList>
            <person name="Le V."/>
            <person name="Ko S.-R."/>
            <person name="Ahn C.-Y."/>
            <person name="Oh H.-M."/>
        </authorList>
    </citation>
    <scope>NUCLEOTIDE SEQUENCE [LARGE SCALE GENOMIC DNA]</scope>
    <source>
        <strain evidence="1 2">JC4</strain>
    </source>
</reference>
<comment type="caution">
    <text evidence="1">The sequence shown here is derived from an EMBL/GenBank/DDBJ whole genome shotgun (WGS) entry which is preliminary data.</text>
</comment>
<dbReference type="EMBL" id="JANHOH010000002">
    <property type="protein sequence ID" value="MCQ6958706.1"/>
    <property type="molecule type" value="Genomic_DNA"/>
</dbReference>
<name>A0ABT1T265_9SPHI</name>
<evidence type="ECO:0000313" key="1">
    <source>
        <dbReference type="EMBL" id="MCQ6958706.1"/>
    </source>
</evidence>
<protein>
    <submittedName>
        <fullName evidence="1">Uncharacterized protein</fullName>
    </submittedName>
</protein>
<gene>
    <name evidence="1" type="ORF">NPE20_12090</name>
</gene>
<evidence type="ECO:0000313" key="2">
    <source>
        <dbReference type="Proteomes" id="UP001204376"/>
    </source>
</evidence>
<keyword evidence="2" id="KW-1185">Reference proteome</keyword>
<organism evidence="1 2">
    <name type="scientific">Mucilaginibacter aquariorum</name>
    <dbReference type="NCBI Taxonomy" id="2967225"/>
    <lineage>
        <taxon>Bacteria</taxon>
        <taxon>Pseudomonadati</taxon>
        <taxon>Bacteroidota</taxon>
        <taxon>Sphingobacteriia</taxon>
        <taxon>Sphingobacteriales</taxon>
        <taxon>Sphingobacteriaceae</taxon>
        <taxon>Mucilaginibacter</taxon>
    </lineage>
</organism>
<accession>A0ABT1T265</accession>
<dbReference type="Proteomes" id="UP001204376">
    <property type="component" value="Unassembled WGS sequence"/>
</dbReference>